<evidence type="ECO:0000256" key="1">
    <source>
        <dbReference type="ARBA" id="ARBA00022729"/>
    </source>
</evidence>
<evidence type="ECO:0000256" key="3">
    <source>
        <dbReference type="ARBA" id="ARBA00023180"/>
    </source>
</evidence>
<evidence type="ECO:0000313" key="5">
    <source>
        <dbReference type="EMBL" id="MDT0380689.1"/>
    </source>
</evidence>
<gene>
    <name evidence="5" type="ORF">RM572_18210</name>
</gene>
<organism evidence="5 6">
    <name type="scientific">Streptomyces hazeniae</name>
    <dbReference type="NCBI Taxonomy" id="3075538"/>
    <lineage>
        <taxon>Bacteria</taxon>
        <taxon>Bacillati</taxon>
        <taxon>Actinomycetota</taxon>
        <taxon>Actinomycetes</taxon>
        <taxon>Kitasatosporales</taxon>
        <taxon>Streptomycetaceae</taxon>
        <taxon>Streptomyces</taxon>
    </lineage>
</organism>
<dbReference type="SUPFAM" id="SSF69318">
    <property type="entry name" value="Integrin alpha N-terminal domain"/>
    <property type="match status" value="1"/>
</dbReference>
<dbReference type="InterPro" id="IPR013517">
    <property type="entry name" value="FG-GAP"/>
</dbReference>
<sequence>MATPAATGSATGAPQAGCEGGTESDFNGDGLRDVAVGDPEATVDGESNAGLVRVFFGGGKGVAEISQELTNDRAAPEANDGYGHAIATYDADQDGCSDLVVGVPYEDVTKDGAALPDAGAIYIVHGSPSGFSADSAVETYTQKSLASWVSTEAGDLFGYALAAGETDAGEPFLTVGVPGEAVGALDDAGCIHYVLGSTSATADQDDPGVPGVAEANDRFGASLAATPDYFAAGSPGEALGNESFAGSVAVFGQEVDGRTPVAMTGVSEDHPALTSGTAEGQDRFGTALSMLPYRPEGAASETDALLAVGTPGEDVGTVADAGAVTVIRIQPSAAVTEKGLVDRFSPGVEGDPVVGDFFGHSVALANTAPGAVGSSSTVKLAVGVPHQEVGPAEMAGAVHVMPGLGDPGQGDRVLTRGDGLLPGAAGARERTGWGLHADAGSLYVGIPYSRGDEAPHGVVYGLPWEAVAAGSGSVATYRPGAGGAPDEGAAFGWVIR</sequence>
<name>A0ABU2NVB9_9ACTN</name>
<dbReference type="InterPro" id="IPR013519">
    <property type="entry name" value="Int_alpha_beta-p"/>
</dbReference>
<dbReference type="SMART" id="SM00191">
    <property type="entry name" value="Int_alpha"/>
    <property type="match status" value="4"/>
</dbReference>
<keyword evidence="2" id="KW-0677">Repeat</keyword>
<evidence type="ECO:0000256" key="4">
    <source>
        <dbReference type="SAM" id="MobiDB-lite"/>
    </source>
</evidence>
<dbReference type="InterPro" id="IPR028994">
    <property type="entry name" value="Integrin_alpha_N"/>
</dbReference>
<accession>A0ABU2NVB9</accession>
<keyword evidence="1" id="KW-0732">Signal</keyword>
<dbReference type="PANTHER" id="PTHR36220:SF1">
    <property type="entry name" value="GAMMA TUBULIN COMPLEX COMPONENT C-TERMINAL DOMAIN-CONTAINING PROTEIN"/>
    <property type="match status" value="1"/>
</dbReference>
<comment type="caution">
    <text evidence="5">The sequence shown here is derived from an EMBL/GenBank/DDBJ whole genome shotgun (WGS) entry which is preliminary data.</text>
</comment>
<dbReference type="Pfam" id="PF01839">
    <property type="entry name" value="FG-GAP"/>
    <property type="match status" value="1"/>
</dbReference>
<dbReference type="PANTHER" id="PTHR36220">
    <property type="entry name" value="UNNAMED PRODUCT"/>
    <property type="match status" value="1"/>
</dbReference>
<feature type="compositionally biased region" description="Low complexity" evidence="4">
    <location>
        <begin position="1"/>
        <end position="17"/>
    </location>
</feature>
<feature type="region of interest" description="Disordered" evidence="4">
    <location>
        <begin position="1"/>
        <end position="32"/>
    </location>
</feature>
<evidence type="ECO:0000256" key="2">
    <source>
        <dbReference type="ARBA" id="ARBA00022737"/>
    </source>
</evidence>
<keyword evidence="3" id="KW-0325">Glycoprotein</keyword>
<evidence type="ECO:0000313" key="6">
    <source>
        <dbReference type="Proteomes" id="UP001183414"/>
    </source>
</evidence>
<keyword evidence="6" id="KW-1185">Reference proteome</keyword>
<proteinExistence type="predicted"/>
<protein>
    <submittedName>
        <fullName evidence="5">VCBS repeat-containing protein</fullName>
    </submittedName>
</protein>
<dbReference type="Proteomes" id="UP001183414">
    <property type="component" value="Unassembled WGS sequence"/>
</dbReference>
<dbReference type="Gene3D" id="2.130.10.130">
    <property type="entry name" value="Integrin alpha, N-terminal"/>
    <property type="match status" value="2"/>
</dbReference>
<dbReference type="EMBL" id="JAVREQ010000016">
    <property type="protein sequence ID" value="MDT0380689.1"/>
    <property type="molecule type" value="Genomic_DNA"/>
</dbReference>
<reference evidence="6" key="1">
    <citation type="submission" date="2023-07" db="EMBL/GenBank/DDBJ databases">
        <title>30 novel species of actinomycetes from the DSMZ collection.</title>
        <authorList>
            <person name="Nouioui I."/>
        </authorList>
    </citation>
    <scope>NUCLEOTIDE SEQUENCE [LARGE SCALE GENOMIC DNA]</scope>
    <source>
        <strain evidence="6">DSM 42041</strain>
    </source>
</reference>